<organism evidence="3 4">
    <name type="scientific">Rhododendron simsii</name>
    <name type="common">Sims's rhododendron</name>
    <dbReference type="NCBI Taxonomy" id="118357"/>
    <lineage>
        <taxon>Eukaryota</taxon>
        <taxon>Viridiplantae</taxon>
        <taxon>Streptophyta</taxon>
        <taxon>Embryophyta</taxon>
        <taxon>Tracheophyta</taxon>
        <taxon>Spermatophyta</taxon>
        <taxon>Magnoliopsida</taxon>
        <taxon>eudicotyledons</taxon>
        <taxon>Gunneridae</taxon>
        <taxon>Pentapetalae</taxon>
        <taxon>asterids</taxon>
        <taxon>Ericales</taxon>
        <taxon>Ericaceae</taxon>
        <taxon>Ericoideae</taxon>
        <taxon>Rhodoreae</taxon>
        <taxon>Rhododendron</taxon>
    </lineage>
</organism>
<sequence length="475" mass="54234">MDIWGGYVVNPPVNGRPAVDPANPELYEHLTARDAQTLAYRAVRRVVQFQPLLSTEAKRSVVEHRLDTETLIRQKALQLLKDNERFQVMLNRINAEEEEYGRPAANREEPRPSNNDNPLPMENGMSSSSDSITIDEWGPFRVKGNHAQHADQASHERRVQYRAKEALTSEISRIEEYFGYYTKEQKKSILKKRAKSNCLVWFKAFKMIEEQQEGMKELEKKAKENPPIRVRHHIPSEGSCNAKPPSPGCASSPPPQGVRINLNDPAVIPPENPQPVPAVSEVQVRDFQKLKPLTFPGGLDPVKANEWLESIEKIAQVMQCEGREKVALAAYNLTGEAQRWWTLIRRAEPQMGWERFYNLFNQKYIHPSIRDSKSMEFQNLTQKPGMTVAQYEAEFTTLAHYAPNLIPDENMKARGFEGGLNPDLCKLVKSLKLPTYAEVLDRSLMLEDESVKADHMSEPKKRKNEDHNTSNGQTK</sequence>
<feature type="compositionally biased region" description="Pro residues" evidence="1">
    <location>
        <begin position="244"/>
        <end position="256"/>
    </location>
</feature>
<dbReference type="OrthoDB" id="1936908at2759"/>
<feature type="region of interest" description="Disordered" evidence="1">
    <location>
        <begin position="449"/>
        <end position="475"/>
    </location>
</feature>
<dbReference type="EMBL" id="WJXA01000002">
    <property type="protein sequence ID" value="KAF7150562.1"/>
    <property type="molecule type" value="Genomic_DNA"/>
</dbReference>
<keyword evidence="4" id="KW-1185">Reference proteome</keyword>
<dbReference type="PANTHER" id="PTHR34482:SF36">
    <property type="entry name" value="RETROTRANSPOSON GAG DOMAIN-CONTAINING PROTEIN"/>
    <property type="match status" value="1"/>
</dbReference>
<accession>A0A834HAP9</accession>
<protein>
    <recommendedName>
        <fullName evidence="2">Retrotransposon gag domain-containing protein</fullName>
    </recommendedName>
</protein>
<dbReference type="InterPro" id="IPR005162">
    <property type="entry name" value="Retrotrans_gag_dom"/>
</dbReference>
<dbReference type="Pfam" id="PF03732">
    <property type="entry name" value="Retrotrans_gag"/>
    <property type="match status" value="1"/>
</dbReference>
<proteinExistence type="predicted"/>
<feature type="region of interest" description="Disordered" evidence="1">
    <location>
        <begin position="233"/>
        <end position="262"/>
    </location>
</feature>
<dbReference type="PANTHER" id="PTHR34482">
    <property type="entry name" value="DNA DAMAGE-INDUCIBLE PROTEIN 1-LIKE"/>
    <property type="match status" value="1"/>
</dbReference>
<feature type="domain" description="Retrotransposon gag" evidence="2">
    <location>
        <begin position="328"/>
        <end position="422"/>
    </location>
</feature>
<feature type="region of interest" description="Disordered" evidence="1">
    <location>
        <begin position="99"/>
        <end position="130"/>
    </location>
</feature>
<dbReference type="Proteomes" id="UP000626092">
    <property type="component" value="Unassembled WGS sequence"/>
</dbReference>
<evidence type="ECO:0000256" key="1">
    <source>
        <dbReference type="SAM" id="MobiDB-lite"/>
    </source>
</evidence>
<reference evidence="3" key="1">
    <citation type="submission" date="2019-11" db="EMBL/GenBank/DDBJ databases">
        <authorList>
            <person name="Liu Y."/>
            <person name="Hou J."/>
            <person name="Li T.-Q."/>
            <person name="Guan C.-H."/>
            <person name="Wu X."/>
            <person name="Wu H.-Z."/>
            <person name="Ling F."/>
            <person name="Zhang R."/>
            <person name="Shi X.-G."/>
            <person name="Ren J.-P."/>
            <person name="Chen E.-F."/>
            <person name="Sun J.-M."/>
        </authorList>
    </citation>
    <scope>NUCLEOTIDE SEQUENCE</scope>
    <source>
        <strain evidence="3">Adult_tree_wgs_1</strain>
        <tissue evidence="3">Leaves</tissue>
    </source>
</reference>
<evidence type="ECO:0000259" key="2">
    <source>
        <dbReference type="Pfam" id="PF03732"/>
    </source>
</evidence>
<gene>
    <name evidence="3" type="ORF">RHSIM_Rhsim02G0151000</name>
</gene>
<evidence type="ECO:0000313" key="3">
    <source>
        <dbReference type="EMBL" id="KAF7150562.1"/>
    </source>
</evidence>
<name>A0A834HAP9_RHOSS</name>
<dbReference type="AlphaFoldDB" id="A0A834HAP9"/>
<feature type="compositionally biased region" description="Basic and acidic residues" evidence="1">
    <location>
        <begin position="449"/>
        <end position="468"/>
    </location>
</feature>
<comment type="caution">
    <text evidence="3">The sequence shown here is derived from an EMBL/GenBank/DDBJ whole genome shotgun (WGS) entry which is preliminary data.</text>
</comment>
<evidence type="ECO:0000313" key="4">
    <source>
        <dbReference type="Proteomes" id="UP000626092"/>
    </source>
</evidence>